<accession>A0A2S5AC44</accession>
<name>A0A2S5AC44_9FLAO</name>
<evidence type="ECO:0000313" key="3">
    <source>
        <dbReference type="Proteomes" id="UP000237310"/>
    </source>
</evidence>
<dbReference type="RefSeq" id="WP_103805204.1">
    <property type="nucleotide sequence ID" value="NZ_PQVG01000003.1"/>
</dbReference>
<dbReference type="EMBL" id="PQVG01000003">
    <property type="protein sequence ID" value="POY40141.1"/>
    <property type="molecule type" value="Genomic_DNA"/>
</dbReference>
<organism evidence="2 3">
    <name type="scientific">Flavobacterium alvei</name>
    <dbReference type="NCBI Taxonomy" id="2080416"/>
    <lineage>
        <taxon>Bacteria</taxon>
        <taxon>Pseudomonadati</taxon>
        <taxon>Bacteroidota</taxon>
        <taxon>Flavobacteriia</taxon>
        <taxon>Flavobacteriales</taxon>
        <taxon>Flavobacteriaceae</taxon>
        <taxon>Flavobacterium</taxon>
    </lineage>
</organism>
<feature type="compositionally biased region" description="Polar residues" evidence="1">
    <location>
        <begin position="61"/>
        <end position="70"/>
    </location>
</feature>
<feature type="region of interest" description="Disordered" evidence="1">
    <location>
        <begin position="61"/>
        <end position="128"/>
    </location>
</feature>
<protein>
    <submittedName>
        <fullName evidence="2">Uncharacterized protein</fullName>
    </submittedName>
</protein>
<gene>
    <name evidence="2" type="ORF">C3L50_05705</name>
</gene>
<dbReference type="AlphaFoldDB" id="A0A2S5AC44"/>
<comment type="caution">
    <text evidence="2">The sequence shown here is derived from an EMBL/GenBank/DDBJ whole genome shotgun (WGS) entry which is preliminary data.</text>
</comment>
<proteinExistence type="predicted"/>
<reference evidence="2 3" key="1">
    <citation type="submission" date="2018-01" db="EMBL/GenBank/DDBJ databases">
        <authorList>
            <person name="Gaut B.S."/>
            <person name="Morton B.R."/>
            <person name="Clegg M.T."/>
            <person name="Duvall M.R."/>
        </authorList>
    </citation>
    <scope>NUCLEOTIDE SEQUENCE [LARGE SCALE GENOMIC DNA]</scope>
    <source>
        <strain evidence="2 3">HR-AY</strain>
    </source>
</reference>
<evidence type="ECO:0000313" key="2">
    <source>
        <dbReference type="EMBL" id="POY40141.1"/>
    </source>
</evidence>
<dbReference type="Proteomes" id="UP000237310">
    <property type="component" value="Unassembled WGS sequence"/>
</dbReference>
<keyword evidence="3" id="KW-1185">Reference proteome</keyword>
<sequence>MKSTHHKSEKNTINKYYLLMVLATSIGFAQTEKSTQDIVKAKSDLASTGAITNLYFKENSMSGEMTSISDETTEPVQILKTRTKSNQTNERTTRPNGQDDGNPFPPKSTLKQESSVKPGYNVKANKKI</sequence>
<feature type="compositionally biased region" description="Polar residues" evidence="1">
    <location>
        <begin position="84"/>
        <end position="96"/>
    </location>
</feature>
<evidence type="ECO:0000256" key="1">
    <source>
        <dbReference type="SAM" id="MobiDB-lite"/>
    </source>
</evidence>